<proteinExistence type="predicted"/>
<protein>
    <submittedName>
        <fullName evidence="1">Uncharacterized protein</fullName>
    </submittedName>
</protein>
<evidence type="ECO:0000313" key="2">
    <source>
        <dbReference type="Proteomes" id="UP000243650"/>
    </source>
</evidence>
<gene>
    <name evidence="1" type="ORF">C6I21_03975</name>
</gene>
<dbReference type="AlphaFoldDB" id="A0A2P6MJP6"/>
<dbReference type="EMBL" id="PVNS01000003">
    <property type="protein sequence ID" value="PRO66508.1"/>
    <property type="molecule type" value="Genomic_DNA"/>
</dbReference>
<accession>A0A2P6MJP6</accession>
<comment type="caution">
    <text evidence="1">The sequence shown here is derived from an EMBL/GenBank/DDBJ whole genome shotgun (WGS) entry which is preliminary data.</text>
</comment>
<dbReference type="Proteomes" id="UP000243650">
    <property type="component" value="Unassembled WGS sequence"/>
</dbReference>
<keyword evidence="2" id="KW-1185">Reference proteome</keyword>
<sequence>MNYVIHHIFYQSGVSDYVPAHLFGIDWSKYRFQTRFMLEIRRNPAAGWHGQIWSSVDAGYLEKSGPASGAAAPE</sequence>
<dbReference type="RefSeq" id="WP_142393208.1">
    <property type="nucleotide sequence ID" value="NZ_PVNS01000003.1"/>
</dbReference>
<reference evidence="1 2" key="1">
    <citation type="submission" date="2018-03" db="EMBL/GenBank/DDBJ databases">
        <title>Bacillus urumqiensis sp. nov., a moderately haloalkaliphilic bacterium isolated from a salt lake.</title>
        <authorList>
            <person name="Zhao B."/>
            <person name="Liao Z."/>
        </authorList>
    </citation>
    <scope>NUCLEOTIDE SEQUENCE [LARGE SCALE GENOMIC DNA]</scope>
    <source>
        <strain evidence="1 2">BZ-SZ-XJ18</strain>
    </source>
</reference>
<evidence type="ECO:0000313" key="1">
    <source>
        <dbReference type="EMBL" id="PRO66508.1"/>
    </source>
</evidence>
<organism evidence="1 2">
    <name type="scientific">Alkalicoccus urumqiensis</name>
    <name type="common">Bacillus urumqiensis</name>
    <dbReference type="NCBI Taxonomy" id="1548213"/>
    <lineage>
        <taxon>Bacteria</taxon>
        <taxon>Bacillati</taxon>
        <taxon>Bacillota</taxon>
        <taxon>Bacilli</taxon>
        <taxon>Bacillales</taxon>
        <taxon>Bacillaceae</taxon>
        <taxon>Alkalicoccus</taxon>
    </lineage>
</organism>
<name>A0A2P6MJP6_ALKUR</name>